<evidence type="ECO:0000256" key="10">
    <source>
        <dbReference type="ARBA" id="ARBA00023237"/>
    </source>
</evidence>
<reference evidence="16 17" key="1">
    <citation type="submission" date="2016-07" db="EMBL/GenBank/DDBJ databases">
        <title>Complete genome sequence of Altererythrobacter dongtanensis KCTC 22672, a type strain with esterase isolated from tidal flat.</title>
        <authorList>
            <person name="Cheng H."/>
            <person name="Wu Y.-H."/>
            <person name="Zhou P."/>
            <person name="Huo Y.-Y."/>
            <person name="Wang C.-S."/>
            <person name="Xu X.-W."/>
        </authorList>
    </citation>
    <scope>NUCLEOTIDE SEQUENCE [LARGE SCALE GENOMIC DNA]</scope>
    <source>
        <strain evidence="16 17">KCTC 22672</strain>
    </source>
</reference>
<dbReference type="InterPro" id="IPR012910">
    <property type="entry name" value="Plug_dom"/>
</dbReference>
<dbReference type="AlphaFoldDB" id="A0A1B2ABN5"/>
<dbReference type="SUPFAM" id="SSF56935">
    <property type="entry name" value="Porins"/>
    <property type="match status" value="1"/>
</dbReference>
<comment type="similarity">
    <text evidence="11 12">Belongs to the TonB-dependent receptor family.</text>
</comment>
<evidence type="ECO:0000256" key="6">
    <source>
        <dbReference type="ARBA" id="ARBA00023004"/>
    </source>
</evidence>
<gene>
    <name evidence="16" type="primary">fyuA_3</name>
    <name evidence="16" type="ORF">A6F68_01061</name>
</gene>
<dbReference type="Pfam" id="PF07715">
    <property type="entry name" value="Plug"/>
    <property type="match status" value="1"/>
</dbReference>
<evidence type="ECO:0000256" key="1">
    <source>
        <dbReference type="ARBA" id="ARBA00004571"/>
    </source>
</evidence>
<dbReference type="PANTHER" id="PTHR32552">
    <property type="entry name" value="FERRICHROME IRON RECEPTOR-RELATED"/>
    <property type="match status" value="1"/>
</dbReference>
<dbReference type="Gene3D" id="2.40.170.20">
    <property type="entry name" value="TonB-dependent receptor, beta-barrel domain"/>
    <property type="match status" value="1"/>
</dbReference>
<dbReference type="RefSeq" id="WP_084001677.1">
    <property type="nucleotide sequence ID" value="NZ_CP016591.1"/>
</dbReference>
<feature type="signal peptide" evidence="13">
    <location>
        <begin position="1"/>
        <end position="36"/>
    </location>
</feature>
<dbReference type="KEGG" id="ado:A6F68_01061"/>
<keyword evidence="13" id="KW-0732">Signal</keyword>
<feature type="domain" description="TonB-dependent receptor-like beta-barrel" evidence="14">
    <location>
        <begin position="255"/>
        <end position="697"/>
    </location>
</feature>
<dbReference type="PANTHER" id="PTHR32552:SF81">
    <property type="entry name" value="TONB-DEPENDENT OUTER MEMBRANE RECEPTOR"/>
    <property type="match status" value="1"/>
</dbReference>
<dbReference type="Pfam" id="PF00593">
    <property type="entry name" value="TonB_dep_Rec_b-barrel"/>
    <property type="match status" value="1"/>
</dbReference>
<keyword evidence="10 11" id="KW-0998">Cell outer membrane</keyword>
<dbReference type="GO" id="GO:0006826">
    <property type="term" value="P:iron ion transport"/>
    <property type="evidence" value="ECO:0007669"/>
    <property type="project" value="UniProtKB-KW"/>
</dbReference>
<protein>
    <submittedName>
        <fullName evidence="16">Pesticin receptor</fullName>
    </submittedName>
</protein>
<dbReference type="CDD" id="cd01347">
    <property type="entry name" value="ligand_gated_channel"/>
    <property type="match status" value="1"/>
</dbReference>
<dbReference type="InterPro" id="IPR000531">
    <property type="entry name" value="Beta-barrel_TonB"/>
</dbReference>
<evidence type="ECO:0000256" key="12">
    <source>
        <dbReference type="RuleBase" id="RU003357"/>
    </source>
</evidence>
<name>A0A1B2ABN5_9SPHN</name>
<proteinExistence type="inferred from homology"/>
<dbReference type="GO" id="GO:0009279">
    <property type="term" value="C:cell outer membrane"/>
    <property type="evidence" value="ECO:0007669"/>
    <property type="project" value="UniProtKB-SubCell"/>
</dbReference>
<keyword evidence="7" id="KW-0406">Ion transport</keyword>
<feature type="chain" id="PRO_5008534046" evidence="13">
    <location>
        <begin position="37"/>
        <end position="736"/>
    </location>
</feature>
<accession>A0A1B2ABN5</accession>
<evidence type="ECO:0000256" key="9">
    <source>
        <dbReference type="ARBA" id="ARBA00023136"/>
    </source>
</evidence>
<keyword evidence="2 11" id="KW-0813">Transport</keyword>
<organism evidence="16 17">
    <name type="scientific">Tsuneonella dongtanensis</name>
    <dbReference type="NCBI Taxonomy" id="692370"/>
    <lineage>
        <taxon>Bacteria</taxon>
        <taxon>Pseudomonadati</taxon>
        <taxon>Pseudomonadota</taxon>
        <taxon>Alphaproteobacteria</taxon>
        <taxon>Sphingomonadales</taxon>
        <taxon>Erythrobacteraceae</taxon>
        <taxon>Tsuneonella</taxon>
    </lineage>
</organism>
<keyword evidence="5 11" id="KW-0812">Transmembrane</keyword>
<feature type="domain" description="TonB-dependent receptor plug" evidence="15">
    <location>
        <begin position="62"/>
        <end position="168"/>
    </location>
</feature>
<dbReference type="Proteomes" id="UP000092932">
    <property type="component" value="Chromosome"/>
</dbReference>
<evidence type="ECO:0000259" key="15">
    <source>
        <dbReference type="Pfam" id="PF07715"/>
    </source>
</evidence>
<sequence>MRTNIARRARGAAFVAELSLAALVAVSPGLCAPALAQDAAAEPDAATSTDIIVTARRRDERLIDVPVSVAAVTGETLEKIGADNVVNLLGSVPGLYFSSSVVTPTRDTTYLVIRGVGANSGGEPSAATFVDGVYAPSLGFDTGFVDLERIELLRGPQGALFGRNTEAGALNIVTRRPGSQLRAKAAIEADTFETIKVLAAVSGPVGGEWSAGLSGEGMSTGGFLTNRTIGAAPGAALGGKTFGVAADNYTKTALRGGLRYKDAATELYLTTDWSRSKGNAGYPGVPRDCGCYDTFNEFQLDNVGEGWGAALNIDHDLGGARLSSITGWRELRNRGPFDFDGGPDFTGNFYDLRTRQKIYSQEFKLASTGSGPLGWTTGVYLFGEKNRQDRDFYLPDLDTFFAGIDVRSQIIDNDRKGFAIYGQGIYDLTDRLELALGLRYSRETVDNRADVDFTIPLIGFSPKFLDTPSSTFDGVSKSASLSYKLTDNLLAYASYAEGFKAGGYQKTTATLESNLPFDSERSANYEIGLKGNLIEQLLMVELSAYRVNLTQQQLQTVILVNGTIPVSAIDNAGKSHTQGFEARAVLRPSERFTLDANVGHVQTRYDRYVNEDGIDRAGDAFPFVPAWTYSVAADYNAPLSSSLNLVARAEYRHIGAYYTGTGTSVDPFFDIPANDRVNISAGIENDRWSARVFVDNVLDSYDVSYVWNAYFFAGNARNFDQVLPPRRAGVRISVNY</sequence>
<dbReference type="PATRIC" id="fig|692370.5.peg.1074"/>
<dbReference type="PROSITE" id="PS52016">
    <property type="entry name" value="TONB_DEPENDENT_REC_3"/>
    <property type="match status" value="1"/>
</dbReference>
<evidence type="ECO:0000256" key="2">
    <source>
        <dbReference type="ARBA" id="ARBA00022448"/>
    </source>
</evidence>
<keyword evidence="8 12" id="KW-0798">TonB box</keyword>
<evidence type="ECO:0000313" key="17">
    <source>
        <dbReference type="Proteomes" id="UP000092932"/>
    </source>
</evidence>
<keyword evidence="3 11" id="KW-1134">Transmembrane beta strand</keyword>
<dbReference type="STRING" id="692370.A6F68_01061"/>
<keyword evidence="6" id="KW-0408">Iron</keyword>
<comment type="subcellular location">
    <subcellularLocation>
        <location evidence="1 11">Cell outer membrane</location>
        <topology evidence="1 11">Multi-pass membrane protein</topology>
    </subcellularLocation>
</comment>
<evidence type="ECO:0000256" key="5">
    <source>
        <dbReference type="ARBA" id="ARBA00022692"/>
    </source>
</evidence>
<dbReference type="InterPro" id="IPR039426">
    <property type="entry name" value="TonB-dep_rcpt-like"/>
</dbReference>
<evidence type="ECO:0000259" key="14">
    <source>
        <dbReference type="Pfam" id="PF00593"/>
    </source>
</evidence>
<evidence type="ECO:0000256" key="13">
    <source>
        <dbReference type="SAM" id="SignalP"/>
    </source>
</evidence>
<keyword evidence="4" id="KW-0410">Iron transport</keyword>
<evidence type="ECO:0000256" key="8">
    <source>
        <dbReference type="ARBA" id="ARBA00023077"/>
    </source>
</evidence>
<evidence type="ECO:0000256" key="3">
    <source>
        <dbReference type="ARBA" id="ARBA00022452"/>
    </source>
</evidence>
<evidence type="ECO:0000256" key="4">
    <source>
        <dbReference type="ARBA" id="ARBA00022496"/>
    </source>
</evidence>
<dbReference type="InterPro" id="IPR036942">
    <property type="entry name" value="Beta-barrel_TonB_sf"/>
</dbReference>
<keyword evidence="17" id="KW-1185">Reference proteome</keyword>
<dbReference type="EMBL" id="CP016591">
    <property type="protein sequence ID" value="ANY19582.1"/>
    <property type="molecule type" value="Genomic_DNA"/>
</dbReference>
<keyword evidence="9 11" id="KW-0472">Membrane</keyword>
<evidence type="ECO:0000313" key="16">
    <source>
        <dbReference type="EMBL" id="ANY19582.1"/>
    </source>
</evidence>
<evidence type="ECO:0000256" key="7">
    <source>
        <dbReference type="ARBA" id="ARBA00023065"/>
    </source>
</evidence>
<keyword evidence="16" id="KW-0675">Receptor</keyword>
<evidence type="ECO:0000256" key="11">
    <source>
        <dbReference type="PROSITE-ProRule" id="PRU01360"/>
    </source>
</evidence>